<evidence type="ECO:0000259" key="1">
    <source>
        <dbReference type="PROSITE" id="PS50011"/>
    </source>
</evidence>
<evidence type="ECO:0000313" key="3">
    <source>
        <dbReference type="Proteomes" id="UP000724874"/>
    </source>
</evidence>
<dbReference type="InterPro" id="IPR000719">
    <property type="entry name" value="Prot_kinase_dom"/>
</dbReference>
<comment type="caution">
    <text evidence="2">The sequence shown here is derived from an EMBL/GenBank/DDBJ whole genome shotgun (WGS) entry which is preliminary data.</text>
</comment>
<dbReference type="SMART" id="SM00220">
    <property type="entry name" value="S_TKc"/>
    <property type="match status" value="1"/>
</dbReference>
<feature type="domain" description="Protein kinase" evidence="1">
    <location>
        <begin position="43"/>
        <end position="338"/>
    </location>
</feature>
<dbReference type="Proteomes" id="UP000724874">
    <property type="component" value="Unassembled WGS sequence"/>
</dbReference>
<keyword evidence="3" id="KW-1185">Reference proteome</keyword>
<gene>
    <name evidence="2" type="ORF">CPB84DRAFT_1765442</name>
</gene>
<dbReference type="GO" id="GO:0005524">
    <property type="term" value="F:ATP binding"/>
    <property type="evidence" value="ECO:0007669"/>
    <property type="project" value="InterPro"/>
</dbReference>
<reference evidence="2" key="1">
    <citation type="submission" date="2020-11" db="EMBL/GenBank/DDBJ databases">
        <authorList>
            <consortium name="DOE Joint Genome Institute"/>
            <person name="Ahrendt S."/>
            <person name="Riley R."/>
            <person name="Andreopoulos W."/>
            <person name="LaButti K."/>
            <person name="Pangilinan J."/>
            <person name="Ruiz-duenas F.J."/>
            <person name="Barrasa J.M."/>
            <person name="Sanchez-Garcia M."/>
            <person name="Camarero S."/>
            <person name="Miyauchi S."/>
            <person name="Serrano A."/>
            <person name="Linde D."/>
            <person name="Babiker R."/>
            <person name="Drula E."/>
            <person name="Ayuso-Fernandez I."/>
            <person name="Pacheco R."/>
            <person name="Padilla G."/>
            <person name="Ferreira P."/>
            <person name="Barriuso J."/>
            <person name="Kellner H."/>
            <person name="Castanera R."/>
            <person name="Alfaro M."/>
            <person name="Ramirez L."/>
            <person name="Pisabarro A.G."/>
            <person name="Kuo A."/>
            <person name="Tritt A."/>
            <person name="Lipzen A."/>
            <person name="He G."/>
            <person name="Yan M."/>
            <person name="Ng V."/>
            <person name="Cullen D."/>
            <person name="Martin F."/>
            <person name="Rosso M.-N."/>
            <person name="Henrissat B."/>
            <person name="Hibbett D."/>
            <person name="Martinez A.T."/>
            <person name="Grigoriev I.V."/>
        </authorList>
    </citation>
    <scope>NUCLEOTIDE SEQUENCE</scope>
    <source>
        <strain evidence="2">AH 44721</strain>
    </source>
</reference>
<dbReference type="EMBL" id="JADNYJ010000008">
    <property type="protein sequence ID" value="KAF8909768.1"/>
    <property type="molecule type" value="Genomic_DNA"/>
</dbReference>
<dbReference type="AlphaFoldDB" id="A0A9P5NZ53"/>
<dbReference type="SUPFAM" id="SSF56112">
    <property type="entry name" value="Protein kinase-like (PK-like)"/>
    <property type="match status" value="1"/>
</dbReference>
<protein>
    <recommendedName>
        <fullName evidence="1">Protein kinase domain-containing protein</fullName>
    </recommendedName>
</protein>
<dbReference type="InterPro" id="IPR011009">
    <property type="entry name" value="Kinase-like_dom_sf"/>
</dbReference>
<dbReference type="Pfam" id="PF00069">
    <property type="entry name" value="Pkinase"/>
    <property type="match status" value="1"/>
</dbReference>
<sequence length="408" mass="48132">MKEPFGALEIPFSFESGHQFDLDECDKFWHAPDTISWFQERGYTYRPQDGDGSALLPFLANLLKLIIHMPIMILYGKVLFAQDSHSRHVAIKLIRTNTDEHRILRFLSQQSLETLKENCLIPALDFLHNEEFTFVVMPRWGSAIHLPLVNRARDVLHIIRCMLKALAFLHENNISHGDVNQSNVLVNHFSDSEVLEQNLVRANLRSQGLLLYALFDFDFSVMLPLEGDRTKYRLPYVRSWGTFNCTMDTAQGEFDYNPFVMDVGTMGVRFCKHYQHLTGEIPMLAPLLDRMTTRNLQRRFTAFEALHFFEAMYSQLTEDDLGQLVETRFEFMELDLLYDEYDRWKRVPKAFAEKWDAYREPPIPWTTKTLRAICRKPWMCHVVPWIRWTFSVIWNVPRQFYASRIMNN</sequence>
<dbReference type="PROSITE" id="PS50011">
    <property type="entry name" value="PROTEIN_KINASE_DOM"/>
    <property type="match status" value="1"/>
</dbReference>
<dbReference type="PANTHER" id="PTHR44167:SF18">
    <property type="entry name" value="PROTEIN KINASE DOMAIN-CONTAINING PROTEIN"/>
    <property type="match status" value="1"/>
</dbReference>
<name>A0A9P5NZ53_GYMJU</name>
<accession>A0A9P5NZ53</accession>
<dbReference type="OrthoDB" id="2722301at2759"/>
<dbReference type="Gene3D" id="1.10.510.10">
    <property type="entry name" value="Transferase(Phosphotransferase) domain 1"/>
    <property type="match status" value="1"/>
</dbReference>
<dbReference type="GO" id="GO:0005737">
    <property type="term" value="C:cytoplasm"/>
    <property type="evidence" value="ECO:0007669"/>
    <property type="project" value="TreeGrafter"/>
</dbReference>
<proteinExistence type="predicted"/>
<dbReference type="GO" id="GO:0005634">
    <property type="term" value="C:nucleus"/>
    <property type="evidence" value="ECO:0007669"/>
    <property type="project" value="TreeGrafter"/>
</dbReference>
<organism evidence="2 3">
    <name type="scientific">Gymnopilus junonius</name>
    <name type="common">Spectacular rustgill mushroom</name>
    <name type="synonym">Gymnopilus spectabilis subsp. junonius</name>
    <dbReference type="NCBI Taxonomy" id="109634"/>
    <lineage>
        <taxon>Eukaryota</taxon>
        <taxon>Fungi</taxon>
        <taxon>Dikarya</taxon>
        <taxon>Basidiomycota</taxon>
        <taxon>Agaricomycotina</taxon>
        <taxon>Agaricomycetes</taxon>
        <taxon>Agaricomycetidae</taxon>
        <taxon>Agaricales</taxon>
        <taxon>Agaricineae</taxon>
        <taxon>Hymenogastraceae</taxon>
        <taxon>Gymnopilus</taxon>
    </lineage>
</organism>
<dbReference type="PANTHER" id="PTHR44167">
    <property type="entry name" value="OVARIAN-SPECIFIC SERINE/THREONINE-PROTEIN KINASE LOK-RELATED"/>
    <property type="match status" value="1"/>
</dbReference>
<dbReference type="GO" id="GO:0004674">
    <property type="term" value="F:protein serine/threonine kinase activity"/>
    <property type="evidence" value="ECO:0007669"/>
    <property type="project" value="TreeGrafter"/>
</dbReference>
<evidence type="ECO:0000313" key="2">
    <source>
        <dbReference type="EMBL" id="KAF8909768.1"/>
    </source>
</evidence>
<dbReference type="GO" id="GO:0044773">
    <property type="term" value="P:mitotic DNA damage checkpoint signaling"/>
    <property type="evidence" value="ECO:0007669"/>
    <property type="project" value="TreeGrafter"/>
</dbReference>